<protein>
    <submittedName>
        <fullName evidence="2">Uncharacterized protein</fullName>
    </submittedName>
</protein>
<feature type="region of interest" description="Disordered" evidence="1">
    <location>
        <begin position="1"/>
        <end position="36"/>
    </location>
</feature>
<sequence>MDRKDKAAGRNTAGGKDAMPAETAPEAPARAPRVTPAAVRSTIAGERASLPPQARRTIEGHRVANSLHALNARVYQEVASFKPVTLVFANLRANSNALLTLRPDQEAIWSDGAGRQQVGLSLSSTSDPVMYLNQFLINAREIMLQASQDVREIRASLYLRTDQSGVLGRVMLPPGASVTLQSRNDRSTVIGVSSFALALD</sequence>
<organism evidence="2 3">
    <name type="scientific">Burkholderia gladioli</name>
    <name type="common">Pseudomonas marginata</name>
    <name type="synonym">Phytomonas marginata</name>
    <dbReference type="NCBI Taxonomy" id="28095"/>
    <lineage>
        <taxon>Bacteria</taxon>
        <taxon>Pseudomonadati</taxon>
        <taxon>Pseudomonadota</taxon>
        <taxon>Betaproteobacteria</taxon>
        <taxon>Burkholderiales</taxon>
        <taxon>Burkholderiaceae</taxon>
        <taxon>Burkholderia</taxon>
    </lineage>
</organism>
<evidence type="ECO:0000256" key="1">
    <source>
        <dbReference type="SAM" id="MobiDB-lite"/>
    </source>
</evidence>
<dbReference type="RefSeq" id="WP_036056609.1">
    <property type="nucleotide sequence ID" value="NZ_CADEPT010000002.1"/>
</dbReference>
<evidence type="ECO:0000313" key="2">
    <source>
        <dbReference type="EMBL" id="KGC13780.1"/>
    </source>
</evidence>
<accession>A0AAW3F202</accession>
<proteinExistence type="predicted"/>
<dbReference type="Proteomes" id="UP000029590">
    <property type="component" value="Unassembled WGS sequence"/>
</dbReference>
<comment type="caution">
    <text evidence="2">The sequence shown here is derived from an EMBL/GenBank/DDBJ whole genome shotgun (WGS) entry which is preliminary data.</text>
</comment>
<dbReference type="AlphaFoldDB" id="A0AAW3F202"/>
<evidence type="ECO:0000313" key="3">
    <source>
        <dbReference type="Proteomes" id="UP000029590"/>
    </source>
</evidence>
<gene>
    <name evidence="2" type="ORF">DM48_2859</name>
</gene>
<dbReference type="EMBL" id="JPGG01000016">
    <property type="protein sequence ID" value="KGC13780.1"/>
    <property type="molecule type" value="Genomic_DNA"/>
</dbReference>
<reference evidence="2 3" key="1">
    <citation type="submission" date="2014-04" db="EMBL/GenBank/DDBJ databases">
        <authorList>
            <person name="Bishop-Lilly K.A."/>
            <person name="Broomall S.M."/>
            <person name="Chain P.S."/>
            <person name="Chertkov O."/>
            <person name="Coyne S.R."/>
            <person name="Daligault H.E."/>
            <person name="Davenport K.W."/>
            <person name="Erkkila T."/>
            <person name="Frey K.G."/>
            <person name="Gibbons H.S."/>
            <person name="Gu W."/>
            <person name="Jaissle J."/>
            <person name="Johnson S.L."/>
            <person name="Koroleva G.I."/>
            <person name="Ladner J.T."/>
            <person name="Lo C.-C."/>
            <person name="Minogue T.D."/>
            <person name="Munk C."/>
            <person name="Palacios G.F."/>
            <person name="Redden C.L."/>
            <person name="Rosenzweig C.N."/>
            <person name="Scholz M.B."/>
            <person name="Teshima H."/>
            <person name="Xu Y."/>
        </authorList>
    </citation>
    <scope>NUCLEOTIDE SEQUENCE [LARGE SCALE GENOMIC DNA]</scope>
    <source>
        <strain evidence="3">gladioli</strain>
    </source>
</reference>
<feature type="compositionally biased region" description="Low complexity" evidence="1">
    <location>
        <begin position="20"/>
        <end position="36"/>
    </location>
</feature>
<name>A0AAW3F202_BURGA</name>
<dbReference type="KEGG" id="bgo:BM43_4907"/>